<accession>A0A2A6CMZ6</accession>
<dbReference type="OrthoDB" id="191139at2759"/>
<dbReference type="Pfam" id="PF10326">
    <property type="entry name" value="7TM_GPCR_Str"/>
    <property type="match status" value="5"/>
</dbReference>
<proteinExistence type="predicted"/>
<reference evidence="1" key="2">
    <citation type="submission" date="2022-06" db="UniProtKB">
        <authorList>
            <consortium name="EnsemblMetazoa"/>
        </authorList>
    </citation>
    <scope>IDENTIFICATION</scope>
    <source>
        <strain evidence="1">PS312</strain>
    </source>
</reference>
<gene>
    <name evidence="1" type="primary">WBGene00279597</name>
</gene>
<dbReference type="Proteomes" id="UP000005239">
    <property type="component" value="Unassembled WGS sequence"/>
</dbReference>
<dbReference type="EnsemblMetazoa" id="PPA41228.1">
    <property type="protein sequence ID" value="PPA41228.1"/>
    <property type="gene ID" value="WBGene00279597"/>
</dbReference>
<dbReference type="PANTHER" id="PTHR45907:SF16">
    <property type="entry name" value="SERPENTINE RECEPTOR, CLASS J"/>
    <property type="match status" value="1"/>
</dbReference>
<keyword evidence="2" id="KW-1185">Reference proteome</keyword>
<dbReference type="PANTHER" id="PTHR45907">
    <property type="entry name" value="SERPENTINE RECEPTOR, CLASS J"/>
    <property type="match status" value="1"/>
</dbReference>
<dbReference type="SUPFAM" id="SSF81321">
    <property type="entry name" value="Family A G protein-coupled receptor-like"/>
    <property type="match status" value="2"/>
</dbReference>
<name>A0A2A6CMZ6_PRIPA</name>
<evidence type="ECO:0000313" key="2">
    <source>
        <dbReference type="Proteomes" id="UP000005239"/>
    </source>
</evidence>
<reference evidence="2" key="1">
    <citation type="journal article" date="2008" name="Nat. Genet.">
        <title>The Pristionchus pacificus genome provides a unique perspective on nematode lifestyle and parasitism.</title>
        <authorList>
            <person name="Dieterich C."/>
            <person name="Clifton S.W."/>
            <person name="Schuster L.N."/>
            <person name="Chinwalla A."/>
            <person name="Delehaunty K."/>
            <person name="Dinkelacker I."/>
            <person name="Fulton L."/>
            <person name="Fulton R."/>
            <person name="Godfrey J."/>
            <person name="Minx P."/>
            <person name="Mitreva M."/>
            <person name="Roeseler W."/>
            <person name="Tian H."/>
            <person name="Witte H."/>
            <person name="Yang S.P."/>
            <person name="Wilson R.K."/>
            <person name="Sommer R.J."/>
        </authorList>
    </citation>
    <scope>NUCLEOTIDE SEQUENCE [LARGE SCALE GENOMIC DNA]</scope>
    <source>
        <strain evidence="2">PS312</strain>
    </source>
</reference>
<accession>A0A8R1UXG6</accession>
<dbReference type="InterPro" id="IPR019428">
    <property type="entry name" value="7TM_GPCR_serpentine_rcpt_Str"/>
</dbReference>
<organism evidence="1 2">
    <name type="scientific">Pristionchus pacificus</name>
    <name type="common">Parasitic nematode worm</name>
    <dbReference type="NCBI Taxonomy" id="54126"/>
    <lineage>
        <taxon>Eukaryota</taxon>
        <taxon>Metazoa</taxon>
        <taxon>Ecdysozoa</taxon>
        <taxon>Nematoda</taxon>
        <taxon>Chromadorea</taxon>
        <taxon>Rhabditida</taxon>
        <taxon>Rhabditina</taxon>
        <taxon>Diplogasteromorpha</taxon>
        <taxon>Diplogasteroidea</taxon>
        <taxon>Neodiplogasteridae</taxon>
        <taxon>Pristionchus</taxon>
    </lineage>
</organism>
<protein>
    <submittedName>
        <fullName evidence="1">G protein-coupled receptor</fullName>
    </submittedName>
</protein>
<evidence type="ECO:0000313" key="1">
    <source>
        <dbReference type="EnsemblMetazoa" id="PPA41228.1"/>
    </source>
</evidence>
<dbReference type="InterPro" id="IPR019423">
    <property type="entry name" value="7TM_GPCR_serpentine_rcpt_Srj"/>
</dbReference>
<dbReference type="AlphaFoldDB" id="A0A2A6CMZ6"/>
<dbReference type="Gene3D" id="3.40.50.720">
    <property type="entry name" value="NAD(P)-binding Rossmann-like Domain"/>
    <property type="match status" value="1"/>
</dbReference>
<sequence>MANADRQRDRQTYADSLYACYWLIIMRALLELFEVISTITFVSGCLLNLLLLYLIRRFSTKDLGTYKYLLGSFVVYDTYLVVVHHIINPKVIPSRTGFAIVADREFGILAMLCFYSSCYAAPFILLNIHLLYRYWTIQAPHKIRLFSTPKFIVLLKDEERLSIRPFLFLIVADSVEIVTVCVATTLATLTYRQIRKAENISESIRTFHFRILIAASAQVTIKETEQYQFLASTPVLFVYTPYFFNVTLPIFRVYSPAFSALSMVLLSCFPCIDAVVIIVLMKPYRDGLLKMIGLAKRRELTRRLRSRGNLTLTANSLHPGVFPSELSRHLGQWGSHWKKLFVFFMKTTRDGAQTSLFVALSKTLKGVSGHYFSDCARAVENPAALDDLACKQLYDYSMKVVGLDTSFYHHMRLLLEILEITSTFTFVTGLLLSILLLYLIRRFSTKDLGTYKYLLEAFTVYDTYIVIVHHITNPTYQKVIPSHTGFGIISDREYGFLVPLLCFQSSCYAVPFALLNIHLLYRYWTINDPHKIGLFSEPKFIALLVSTAIFLQTTWFASCYYLGMPEDMDDVRRYQSYFRQEYGKDINEGPLLLNYWRNDQLCIRPLLFLIVADTVEIVTVCIAATIAALTYRHIRKSMHISETVRSFHLRILLAASAQVQFISARLFILHTLSPHSNGTITPVLFVYTPYFFNVTLPLFHIYSPTFSALSMVLVSCFPCIDAVVIIVLMKPYRNGLLRILGVRKQQANVVVVTSMATFVAGLTLNVLLLYLIHKHSTKELGTYKYLLEIFAVYDIFLVLMHFVTNPKVIPSRTGFSVVSDRDFGWQEVLCFGSSCYTRTSPVFLQTEAAPICPNTPIDGEATTRVYVVSLILPGGQYVVLDNNMQAFITCNVLRFIVPV</sequence>